<feature type="domain" description="PLAT" evidence="16">
    <location>
        <begin position="22"/>
        <end position="155"/>
    </location>
</feature>
<dbReference type="InterPro" id="IPR001246">
    <property type="entry name" value="LipOase_plant"/>
</dbReference>
<dbReference type="PRINTS" id="PR00087">
    <property type="entry name" value="LIPOXYGENASE"/>
</dbReference>
<keyword evidence="6" id="KW-0925">Oxylipin biosynthesis</keyword>
<dbReference type="EC" id="1.13.11.-" evidence="18"/>
<dbReference type="PANTHER" id="PTHR11771">
    <property type="entry name" value="LIPOXYGENASE"/>
    <property type="match status" value="1"/>
</dbReference>
<evidence type="ECO:0000256" key="7">
    <source>
        <dbReference type="ARBA" id="ARBA00022832"/>
    </source>
</evidence>
<proteinExistence type="inferred from homology"/>
<dbReference type="GO" id="GO:0006633">
    <property type="term" value="P:fatty acid biosynthetic process"/>
    <property type="evidence" value="ECO:0007669"/>
    <property type="project" value="UniProtKB-KW"/>
</dbReference>
<dbReference type="PRINTS" id="PR00468">
    <property type="entry name" value="PLTLPOXGNASE"/>
</dbReference>
<evidence type="ECO:0000313" key="18">
    <source>
        <dbReference type="EMBL" id="KAL3622643.1"/>
    </source>
</evidence>
<dbReference type="InterPro" id="IPR027433">
    <property type="entry name" value="Lipoxygenase_dom_3"/>
</dbReference>
<comment type="cofactor">
    <cofactor evidence="1 14">
        <name>Fe cation</name>
        <dbReference type="ChEBI" id="CHEBI:24875"/>
    </cofactor>
</comment>
<evidence type="ECO:0000259" key="16">
    <source>
        <dbReference type="PROSITE" id="PS50095"/>
    </source>
</evidence>
<evidence type="ECO:0000256" key="4">
    <source>
        <dbReference type="ARBA" id="ARBA00022516"/>
    </source>
</evidence>
<evidence type="ECO:0000256" key="10">
    <source>
        <dbReference type="ARBA" id="ARBA00023004"/>
    </source>
</evidence>
<dbReference type="Gene3D" id="4.10.372.10">
    <property type="entry name" value="Lipoxygenase-1, Domain 3"/>
    <property type="match status" value="1"/>
</dbReference>
<dbReference type="SUPFAM" id="SSF49723">
    <property type="entry name" value="Lipase/lipooxygenase domain (PLAT/LH2 domain)"/>
    <property type="match status" value="1"/>
</dbReference>
<dbReference type="InterPro" id="IPR000907">
    <property type="entry name" value="LipOase"/>
</dbReference>
<keyword evidence="12" id="KW-0275">Fatty acid biosynthesis</keyword>
<dbReference type="InterPro" id="IPR036392">
    <property type="entry name" value="PLAT/LH2_dom_sf"/>
</dbReference>
<name>A0ABD3BYR0_9LAMI</name>
<evidence type="ECO:0000256" key="8">
    <source>
        <dbReference type="ARBA" id="ARBA00022964"/>
    </source>
</evidence>
<dbReference type="EMBL" id="JAVIJP010000060">
    <property type="protein sequence ID" value="KAL3622643.1"/>
    <property type="molecule type" value="Genomic_DNA"/>
</dbReference>
<evidence type="ECO:0000256" key="12">
    <source>
        <dbReference type="ARBA" id="ARBA00023160"/>
    </source>
</evidence>
<dbReference type="Pfam" id="PF00305">
    <property type="entry name" value="Lipoxygenase"/>
    <property type="match status" value="1"/>
</dbReference>
<dbReference type="FunFam" id="4.10.375.10:FF:000001">
    <property type="entry name" value="Lipoxygenase"/>
    <property type="match status" value="1"/>
</dbReference>
<dbReference type="PROSITE" id="PS00711">
    <property type="entry name" value="LIPOXYGENASE_1"/>
    <property type="match status" value="1"/>
</dbReference>
<evidence type="ECO:0000259" key="17">
    <source>
        <dbReference type="PROSITE" id="PS51393"/>
    </source>
</evidence>
<dbReference type="Gene3D" id="3.10.450.60">
    <property type="match status" value="1"/>
</dbReference>
<feature type="region of interest" description="Disordered" evidence="15">
    <location>
        <begin position="215"/>
        <end position="239"/>
    </location>
</feature>
<evidence type="ECO:0000256" key="5">
    <source>
        <dbReference type="ARBA" id="ARBA00022723"/>
    </source>
</evidence>
<gene>
    <name evidence="18" type="primary">LOX4_2</name>
    <name evidence="18" type="ORF">CASFOL_034054</name>
</gene>
<dbReference type="InterPro" id="IPR036226">
    <property type="entry name" value="LipOase_C_sf"/>
</dbReference>
<dbReference type="GO" id="GO:0031408">
    <property type="term" value="P:oxylipin biosynthetic process"/>
    <property type="evidence" value="ECO:0007669"/>
    <property type="project" value="UniProtKB-KW"/>
</dbReference>
<dbReference type="Proteomes" id="UP001632038">
    <property type="component" value="Unassembled WGS sequence"/>
</dbReference>
<keyword evidence="8 14" id="KW-0223">Dioxygenase</keyword>
<dbReference type="PROSITE" id="PS51393">
    <property type="entry name" value="LIPOXYGENASE_3"/>
    <property type="match status" value="1"/>
</dbReference>
<keyword evidence="5 14" id="KW-0479">Metal-binding</keyword>
<dbReference type="InterPro" id="IPR001024">
    <property type="entry name" value="PLAT/LH2_dom"/>
</dbReference>
<dbReference type="Gene3D" id="2.60.60.20">
    <property type="entry name" value="PLAT/LH2 domain"/>
    <property type="match status" value="1"/>
</dbReference>
<dbReference type="InterPro" id="IPR020833">
    <property type="entry name" value="LipOase_Fe_BS"/>
</dbReference>
<keyword evidence="10 14" id="KW-0408">Iron</keyword>
<dbReference type="SMART" id="SM00308">
    <property type="entry name" value="LH2"/>
    <property type="match status" value="1"/>
</dbReference>
<sequence length="855" mass="97291">MGEMIKIKGKVVLMKKNVLDFTDLGASVLDAVHELLGKKVSFQLISSVLTVNDNSENKEKGMVGKAAYLENWITTTTTHVTPLVGDDTTFDVEFDWEEEKIGVPGAFVVVNSHHTEFYLKTLTLDHVPGHGPIHFLCNSWVYPADKYKTPRVFFANKSYLPSETPAPLVPYREEELAILRGDGTGQLEEWDRVYDYAYYNDLGDPDKGDDYARPVLGGSSEYPYPRRGRTGRAPTNTDPNSEARIPLLLSLNVYVPRDERFGHLKMSDFLGYGLKSIVQFLLPEFTDLCNSLSNEFDSFEDAYEIYEGGLKLPLVKRLYDNIPLELLKQLLPIDGEGLFKFPLPKVIQEDKSAWRTDVEFTREMLAGVNPVIISRLQEFPPRSNLDPEIYGNQTSTITWDHIRDQLDGITIDDAIKKNRIFILNHHDSLMPYLRRINDTTTTKAYASRTLLFLQNDGCLKPLAIELSLPHPDGDKLGPVSKVYTPAEDGVEGSIWQLAKAYALVNDAGIHQLISHWLRTHAVIEPFVIATNRQLSVMHPIHNLLHPHFRNTMNINAIARQILLNAGGILESTVFPAEYSLELSAVLYKDWVFTDEALPVDLVKRGIAVEDSNSRHGLRLLIEDYPYAVDGLEIWSAIKTWVEDYCNFYYLSDEKVKEDKELQSWWDDLREKGHGDKKDEPWWPQMHTRKELIDSCTIVIWLASALHAAVNFGQYHYAGYMPNRPTVSRQLMPEPGSEEYDELARDPDKVYLRSITARLQTLLGVALIELLSRHSTEEIYLGQREAGEWTSDEEIVEAFEKFGERLGEIEERIVEMNSDEKWRNRVGPVKLPYTLLYPRGEEGGLTGKGIPNSVSI</sequence>
<dbReference type="FunFam" id="1.20.245.10:FF:000002">
    <property type="entry name" value="Lipoxygenase"/>
    <property type="match status" value="1"/>
</dbReference>
<dbReference type="PROSITE" id="PS50095">
    <property type="entry name" value="PLAT"/>
    <property type="match status" value="1"/>
</dbReference>
<keyword evidence="11" id="KW-0443">Lipid metabolism</keyword>
<comment type="caution">
    <text evidence="13">Lacks conserved residue(s) required for the propagation of feature annotation.</text>
</comment>
<keyword evidence="19" id="KW-1185">Reference proteome</keyword>
<reference evidence="19" key="1">
    <citation type="journal article" date="2024" name="IScience">
        <title>Strigolactones Initiate the Formation of Haustorium-like Structures in Castilleja.</title>
        <authorList>
            <person name="Buerger M."/>
            <person name="Peterson D."/>
            <person name="Chory J."/>
        </authorList>
    </citation>
    <scope>NUCLEOTIDE SEQUENCE [LARGE SCALE GENOMIC DNA]</scope>
</reference>
<dbReference type="CDD" id="cd01751">
    <property type="entry name" value="PLAT_LH2"/>
    <property type="match status" value="1"/>
</dbReference>
<evidence type="ECO:0000256" key="13">
    <source>
        <dbReference type="PROSITE-ProRule" id="PRU00152"/>
    </source>
</evidence>
<dbReference type="GO" id="GO:0046872">
    <property type="term" value="F:metal ion binding"/>
    <property type="evidence" value="ECO:0007669"/>
    <property type="project" value="UniProtKB-KW"/>
</dbReference>
<dbReference type="GO" id="GO:0051213">
    <property type="term" value="F:dioxygenase activity"/>
    <property type="evidence" value="ECO:0007669"/>
    <property type="project" value="UniProtKB-KW"/>
</dbReference>
<evidence type="ECO:0000256" key="3">
    <source>
        <dbReference type="ARBA" id="ARBA00011245"/>
    </source>
</evidence>
<keyword evidence="4" id="KW-0444">Lipid biosynthesis</keyword>
<accession>A0ABD3BYR0</accession>
<evidence type="ECO:0000256" key="14">
    <source>
        <dbReference type="RuleBase" id="RU003974"/>
    </source>
</evidence>
<dbReference type="AlphaFoldDB" id="A0ABD3BYR0"/>
<feature type="domain" description="Lipoxygenase" evidence="17">
    <location>
        <begin position="158"/>
        <end position="855"/>
    </location>
</feature>
<evidence type="ECO:0000256" key="11">
    <source>
        <dbReference type="ARBA" id="ARBA00023098"/>
    </source>
</evidence>
<evidence type="ECO:0000256" key="1">
    <source>
        <dbReference type="ARBA" id="ARBA00001962"/>
    </source>
</evidence>
<comment type="caution">
    <text evidence="18">The sequence shown here is derived from an EMBL/GenBank/DDBJ whole genome shotgun (WGS) entry which is preliminary data.</text>
</comment>
<dbReference type="InterPro" id="IPR042057">
    <property type="entry name" value="Lipoxy_PLAT/LH2"/>
</dbReference>
<dbReference type="Pfam" id="PF01477">
    <property type="entry name" value="PLAT"/>
    <property type="match status" value="1"/>
</dbReference>
<organism evidence="18 19">
    <name type="scientific">Castilleja foliolosa</name>
    <dbReference type="NCBI Taxonomy" id="1961234"/>
    <lineage>
        <taxon>Eukaryota</taxon>
        <taxon>Viridiplantae</taxon>
        <taxon>Streptophyta</taxon>
        <taxon>Embryophyta</taxon>
        <taxon>Tracheophyta</taxon>
        <taxon>Spermatophyta</taxon>
        <taxon>Magnoliopsida</taxon>
        <taxon>eudicotyledons</taxon>
        <taxon>Gunneridae</taxon>
        <taxon>Pentapetalae</taxon>
        <taxon>asterids</taxon>
        <taxon>lamiids</taxon>
        <taxon>Lamiales</taxon>
        <taxon>Orobanchaceae</taxon>
        <taxon>Pedicularideae</taxon>
        <taxon>Castillejinae</taxon>
        <taxon>Castilleja</taxon>
    </lineage>
</organism>
<dbReference type="SUPFAM" id="SSF48484">
    <property type="entry name" value="Lipoxigenase"/>
    <property type="match status" value="1"/>
</dbReference>
<keyword evidence="7" id="KW-0276">Fatty acid metabolism</keyword>
<evidence type="ECO:0000256" key="2">
    <source>
        <dbReference type="ARBA" id="ARBA00009419"/>
    </source>
</evidence>
<keyword evidence="9 14" id="KW-0560">Oxidoreductase</keyword>
<evidence type="ECO:0000313" key="19">
    <source>
        <dbReference type="Proteomes" id="UP001632038"/>
    </source>
</evidence>
<comment type="similarity">
    <text evidence="2 14">Belongs to the lipoxygenase family.</text>
</comment>
<dbReference type="FunFam" id="3.10.450.60:FF:000002">
    <property type="entry name" value="Lipoxygenase"/>
    <property type="match status" value="1"/>
</dbReference>
<dbReference type="Gene3D" id="1.20.245.10">
    <property type="entry name" value="Lipoxygenase-1, Domain 5"/>
    <property type="match status" value="1"/>
</dbReference>
<dbReference type="Gene3D" id="4.10.375.10">
    <property type="entry name" value="Lipoxygenase-1, Domain 2"/>
    <property type="match status" value="1"/>
</dbReference>
<comment type="subunit">
    <text evidence="3">Monomer.</text>
</comment>
<evidence type="ECO:0000256" key="9">
    <source>
        <dbReference type="ARBA" id="ARBA00023002"/>
    </source>
</evidence>
<dbReference type="InterPro" id="IPR013819">
    <property type="entry name" value="LipOase_C"/>
</dbReference>
<evidence type="ECO:0000256" key="6">
    <source>
        <dbReference type="ARBA" id="ARBA00022767"/>
    </source>
</evidence>
<protein>
    <submittedName>
        <fullName evidence="18">Lox4p</fullName>
        <ecNumber evidence="18">1.13.11.-</ecNumber>
    </submittedName>
</protein>
<evidence type="ECO:0000256" key="15">
    <source>
        <dbReference type="SAM" id="MobiDB-lite"/>
    </source>
</evidence>